<feature type="transmembrane region" description="Helical" evidence="1">
    <location>
        <begin position="35"/>
        <end position="55"/>
    </location>
</feature>
<keyword evidence="1" id="KW-0472">Membrane</keyword>
<evidence type="ECO:0000313" key="3">
    <source>
        <dbReference type="Proteomes" id="UP000784294"/>
    </source>
</evidence>
<evidence type="ECO:0000313" key="2">
    <source>
        <dbReference type="EMBL" id="VEL34997.1"/>
    </source>
</evidence>
<proteinExistence type="predicted"/>
<dbReference type="Proteomes" id="UP000784294">
    <property type="component" value="Unassembled WGS sequence"/>
</dbReference>
<dbReference type="AlphaFoldDB" id="A0A3S5BQP1"/>
<reference evidence="2" key="1">
    <citation type="submission" date="2018-11" db="EMBL/GenBank/DDBJ databases">
        <authorList>
            <consortium name="Pathogen Informatics"/>
        </authorList>
    </citation>
    <scope>NUCLEOTIDE SEQUENCE</scope>
</reference>
<keyword evidence="1" id="KW-1133">Transmembrane helix</keyword>
<keyword evidence="3" id="KW-1185">Reference proteome</keyword>
<dbReference type="EMBL" id="CAAALY010248837">
    <property type="protein sequence ID" value="VEL34997.1"/>
    <property type="molecule type" value="Genomic_DNA"/>
</dbReference>
<protein>
    <submittedName>
        <fullName evidence="2">Uncharacterized protein</fullName>
    </submittedName>
</protein>
<gene>
    <name evidence="2" type="ORF">PXEA_LOCUS28437</name>
</gene>
<sequence length="62" mass="7616">MQFRCLDLIWPHVTDERNSLWPSWARRGICYDRLCFRRLLFLRLLLVLLLIQARLHQRSLHG</sequence>
<organism evidence="2 3">
    <name type="scientific">Protopolystoma xenopodis</name>
    <dbReference type="NCBI Taxonomy" id="117903"/>
    <lineage>
        <taxon>Eukaryota</taxon>
        <taxon>Metazoa</taxon>
        <taxon>Spiralia</taxon>
        <taxon>Lophotrochozoa</taxon>
        <taxon>Platyhelminthes</taxon>
        <taxon>Monogenea</taxon>
        <taxon>Polyopisthocotylea</taxon>
        <taxon>Polystomatidea</taxon>
        <taxon>Polystomatidae</taxon>
        <taxon>Protopolystoma</taxon>
    </lineage>
</organism>
<name>A0A3S5BQP1_9PLAT</name>
<keyword evidence="1" id="KW-0812">Transmembrane</keyword>
<evidence type="ECO:0000256" key="1">
    <source>
        <dbReference type="SAM" id="Phobius"/>
    </source>
</evidence>
<comment type="caution">
    <text evidence="2">The sequence shown here is derived from an EMBL/GenBank/DDBJ whole genome shotgun (WGS) entry which is preliminary data.</text>
</comment>
<accession>A0A3S5BQP1</accession>